<sequence length="464" mass="52874">MTELISVFKGYSISTKIRNSWLSYLLLLIISNSAMWGLAFLYLKNTSSTYTSKFSLSLPGTITHTDVSLPDRGTAYSQPVSPYENTTQDPRENYKFVIENPVVQKAAAAKLHMLPEEFGKPRFKIVDKTTVMNFELIGNSPKEAEAKSWAFYKAFQERLDVLRRQEAERRETKLRWSLRESQKKLDLAQKRFFNYRNRSGLVSDTQIEELATNLEKLRIQKNEAVIKQQQNSTRMRELSANFKVSTSEATNSLILQSDPLFRDHLKNYSEASANLVLLESKFLPTHPSIVDTRSKQQLAKSALIARSESILGYSIDQQTLNKLSGDGTKQTFLESVVTAGVNKQEFQTTVQELDRQTTQLEARLQIMAKHKSMLEALKREMQISEAVYSSTLASLDVNKSNFYGSYPEIQLLTDPTLPKEPGSPNTKLVLLGTGLASLFSISWLLIIYWRSNSIKFRPNINEHR</sequence>
<dbReference type="EMBL" id="CP003642">
    <property type="protein sequence ID" value="AFZ22704.1"/>
    <property type="molecule type" value="Genomic_DNA"/>
</dbReference>
<dbReference type="InterPro" id="IPR050445">
    <property type="entry name" value="Bact_polysacc_biosynth/exp"/>
</dbReference>
<feature type="coiled-coil region" evidence="1">
    <location>
        <begin position="343"/>
        <end position="387"/>
    </location>
</feature>
<dbReference type="OrthoDB" id="6148968at2"/>
<dbReference type="STRING" id="56107.Cylst_0344"/>
<organism evidence="3 4">
    <name type="scientific">Cylindrospermum stagnale PCC 7417</name>
    <dbReference type="NCBI Taxonomy" id="56107"/>
    <lineage>
        <taxon>Bacteria</taxon>
        <taxon>Bacillati</taxon>
        <taxon>Cyanobacteriota</taxon>
        <taxon>Cyanophyceae</taxon>
        <taxon>Nostocales</taxon>
        <taxon>Nostocaceae</taxon>
        <taxon>Cylindrospermum</taxon>
    </lineage>
</organism>
<evidence type="ECO:0000256" key="2">
    <source>
        <dbReference type="SAM" id="Phobius"/>
    </source>
</evidence>
<dbReference type="HOGENOM" id="CLU_044332_0_0_3"/>
<dbReference type="Proteomes" id="UP000010475">
    <property type="component" value="Chromosome"/>
</dbReference>
<dbReference type="eggNOG" id="COG3206">
    <property type="taxonomic scope" value="Bacteria"/>
</dbReference>
<protein>
    <recommendedName>
        <fullName evidence="5">Polysaccharide chain length determinant N-terminal domain-containing protein</fullName>
    </recommendedName>
</protein>
<reference evidence="3 4" key="1">
    <citation type="submission" date="2012-06" db="EMBL/GenBank/DDBJ databases">
        <title>Finished chromosome of genome of Cylindrospermum stagnale PCC 7417.</title>
        <authorList>
            <consortium name="US DOE Joint Genome Institute"/>
            <person name="Gugger M."/>
            <person name="Coursin T."/>
            <person name="Rippka R."/>
            <person name="Tandeau De Marsac N."/>
            <person name="Huntemann M."/>
            <person name="Wei C.-L."/>
            <person name="Han J."/>
            <person name="Detter J.C."/>
            <person name="Han C."/>
            <person name="Tapia R."/>
            <person name="Chen A."/>
            <person name="Kyrpides N."/>
            <person name="Mavromatis K."/>
            <person name="Markowitz V."/>
            <person name="Szeto E."/>
            <person name="Ivanova N."/>
            <person name="Pagani I."/>
            <person name="Pati A."/>
            <person name="Goodwin L."/>
            <person name="Nordberg H.P."/>
            <person name="Cantor M.N."/>
            <person name="Hua S.X."/>
            <person name="Woyke T."/>
            <person name="Kerfeld C.A."/>
        </authorList>
    </citation>
    <scope>NUCLEOTIDE SEQUENCE [LARGE SCALE GENOMIC DNA]</scope>
    <source>
        <strain evidence="3 4">PCC 7417</strain>
    </source>
</reference>
<evidence type="ECO:0000313" key="4">
    <source>
        <dbReference type="Proteomes" id="UP000010475"/>
    </source>
</evidence>
<dbReference type="PANTHER" id="PTHR32309">
    <property type="entry name" value="TYROSINE-PROTEIN KINASE"/>
    <property type="match status" value="1"/>
</dbReference>
<keyword evidence="1" id="KW-0175">Coiled coil</keyword>
<dbReference type="AlphaFoldDB" id="K9WSD2"/>
<name>K9WSD2_9NOST</name>
<gene>
    <name evidence="3" type="ORF">Cylst_0344</name>
</gene>
<evidence type="ECO:0000256" key="1">
    <source>
        <dbReference type="SAM" id="Coils"/>
    </source>
</evidence>
<feature type="transmembrane region" description="Helical" evidence="2">
    <location>
        <begin position="21"/>
        <end position="43"/>
    </location>
</feature>
<dbReference type="RefSeq" id="WP_015205962.1">
    <property type="nucleotide sequence ID" value="NC_019757.1"/>
</dbReference>
<keyword evidence="2" id="KW-0472">Membrane</keyword>
<dbReference type="PANTHER" id="PTHR32309:SF31">
    <property type="entry name" value="CAPSULAR EXOPOLYSACCHARIDE FAMILY"/>
    <property type="match status" value="1"/>
</dbReference>
<evidence type="ECO:0008006" key="5">
    <source>
        <dbReference type="Google" id="ProtNLM"/>
    </source>
</evidence>
<feature type="transmembrane region" description="Helical" evidence="2">
    <location>
        <begin position="428"/>
        <end position="449"/>
    </location>
</feature>
<proteinExistence type="predicted"/>
<keyword evidence="2" id="KW-0812">Transmembrane</keyword>
<evidence type="ECO:0000313" key="3">
    <source>
        <dbReference type="EMBL" id="AFZ22704.1"/>
    </source>
</evidence>
<dbReference type="KEGG" id="csg:Cylst_0344"/>
<keyword evidence="4" id="KW-1185">Reference proteome</keyword>
<accession>K9WSD2</accession>
<keyword evidence="2" id="KW-1133">Transmembrane helix</keyword>